<proteinExistence type="inferred from homology"/>
<keyword evidence="3" id="KW-0645">Protease</keyword>
<gene>
    <name evidence="3" type="primary">dacB</name>
    <name evidence="3" type="ORF">EUA06_12820</name>
</gene>
<comment type="similarity">
    <text evidence="1">Belongs to the peptidase S13 family.</text>
</comment>
<dbReference type="PANTHER" id="PTHR30023:SF0">
    <property type="entry name" value="PENICILLIN-SENSITIVE CARBOXYPEPTIDASE A"/>
    <property type="match status" value="1"/>
</dbReference>
<dbReference type="EMBL" id="SDWS01000005">
    <property type="protein sequence ID" value="RYB90258.1"/>
    <property type="molecule type" value="Genomic_DNA"/>
</dbReference>
<dbReference type="SUPFAM" id="SSF56601">
    <property type="entry name" value="beta-lactamase/transpeptidase-like"/>
    <property type="match status" value="1"/>
</dbReference>
<dbReference type="PANTHER" id="PTHR30023">
    <property type="entry name" value="D-ALANYL-D-ALANINE CARBOXYPEPTIDASE"/>
    <property type="match status" value="1"/>
</dbReference>
<dbReference type="PRINTS" id="PR00922">
    <property type="entry name" value="DADACBPTASE3"/>
</dbReference>
<comment type="caution">
    <text evidence="3">The sequence shown here is derived from an EMBL/GenBank/DDBJ whole genome shotgun (WGS) entry which is preliminary data.</text>
</comment>
<dbReference type="Proteomes" id="UP000291838">
    <property type="component" value="Unassembled WGS sequence"/>
</dbReference>
<sequence length="513" mass="53158">MSRVRRWARHVLLGAVSRTMAPMREARRSEKRGREVRHLASRWLPVVLVLAILGAGVGAYRFEWGQRYLPWLAADPVTEPEAVLPPAGLDLPEWDPAVDDAAPMVQGADIAPDKVAAAVTPDLTDPDLGKHVVGAVSSLTPGSPVWTTGDGRYLPASTTKLLTLGAALATLGPDHTFTTRVVRGEAPREVVLVGGGDPQLASQPVALAEAESTYPARADVTTLALTAAKALGGRGRVKVSFDDSLFTGPTDNPAWRRDYVPDDIASPITALMVDSGIAPDRLSRSDDPSLAAAQVLASALGAAGLKVVGEPQRVVVPSGTEELASVESAPLSQIAERILDVSDNEGSEVIAHQVGLAVSGEGSFEGGAEAVLQTLGGMGIDVTGDEVYDGSGLSRRNRVSTATLLALLQRAAGPDGEAMRNIVTGLPVAGFTGSLTYRFAEGPPVARGLVRAKTGTLTGVHALAGIAVGRDGEPMAFVFGADKSPDAKKLDAQQALDRAAAALAACRCSQPTG</sequence>
<reference evidence="3 4" key="1">
    <citation type="submission" date="2019-01" db="EMBL/GenBank/DDBJ databases">
        <title>Novel species of Nocardioides.</title>
        <authorList>
            <person name="Liu Q."/>
            <person name="Xin Y.-H."/>
        </authorList>
    </citation>
    <scope>NUCLEOTIDE SEQUENCE [LARGE SCALE GENOMIC DNA]</scope>
    <source>
        <strain evidence="3 4">HLT3-15</strain>
    </source>
</reference>
<dbReference type="Gene3D" id="3.40.710.10">
    <property type="entry name" value="DD-peptidase/beta-lactamase superfamily"/>
    <property type="match status" value="2"/>
</dbReference>
<dbReference type="NCBIfam" id="TIGR00666">
    <property type="entry name" value="PBP4"/>
    <property type="match status" value="1"/>
</dbReference>
<keyword evidence="4" id="KW-1185">Reference proteome</keyword>
<dbReference type="GO" id="GO:0000270">
    <property type="term" value="P:peptidoglycan metabolic process"/>
    <property type="evidence" value="ECO:0007669"/>
    <property type="project" value="TreeGrafter"/>
</dbReference>
<evidence type="ECO:0000256" key="1">
    <source>
        <dbReference type="ARBA" id="ARBA00006096"/>
    </source>
</evidence>
<evidence type="ECO:0000313" key="3">
    <source>
        <dbReference type="EMBL" id="RYB90258.1"/>
    </source>
</evidence>
<organism evidence="3 4">
    <name type="scientific">Nocardioides glacieisoli</name>
    <dbReference type="NCBI Taxonomy" id="1168730"/>
    <lineage>
        <taxon>Bacteria</taxon>
        <taxon>Bacillati</taxon>
        <taxon>Actinomycetota</taxon>
        <taxon>Actinomycetes</taxon>
        <taxon>Propionibacteriales</taxon>
        <taxon>Nocardioidaceae</taxon>
        <taxon>Nocardioides</taxon>
    </lineage>
</organism>
<dbReference type="GO" id="GO:0006508">
    <property type="term" value="P:proteolysis"/>
    <property type="evidence" value="ECO:0007669"/>
    <property type="project" value="InterPro"/>
</dbReference>
<dbReference type="OrthoDB" id="56883at2"/>
<dbReference type="GO" id="GO:0009002">
    <property type="term" value="F:serine-type D-Ala-D-Ala carboxypeptidase activity"/>
    <property type="evidence" value="ECO:0007669"/>
    <property type="project" value="UniProtKB-EC"/>
</dbReference>
<dbReference type="AlphaFoldDB" id="A0A4Q2RNU1"/>
<dbReference type="EC" id="3.4.16.4" evidence="3"/>
<dbReference type="InterPro" id="IPR000667">
    <property type="entry name" value="Peptidase_S13"/>
</dbReference>
<accession>A0A4Q2RNU1</accession>
<keyword evidence="2 3" id="KW-0378">Hydrolase</keyword>
<keyword evidence="3" id="KW-0121">Carboxypeptidase</keyword>
<name>A0A4Q2RNU1_9ACTN</name>
<evidence type="ECO:0000313" key="4">
    <source>
        <dbReference type="Proteomes" id="UP000291838"/>
    </source>
</evidence>
<dbReference type="Pfam" id="PF02113">
    <property type="entry name" value="Peptidase_S13"/>
    <property type="match status" value="2"/>
</dbReference>
<protein>
    <submittedName>
        <fullName evidence="3">D-alanyl-D-alanine carboxypeptidase/D-alanyl-D-alanine-endopeptidase</fullName>
        <ecNumber evidence="3">3.4.16.4</ecNumber>
    </submittedName>
</protein>
<evidence type="ECO:0000256" key="2">
    <source>
        <dbReference type="ARBA" id="ARBA00022801"/>
    </source>
</evidence>
<dbReference type="InterPro" id="IPR012338">
    <property type="entry name" value="Beta-lactam/transpept-like"/>
</dbReference>